<dbReference type="CDD" id="cd01650">
    <property type="entry name" value="RT_nLTR_like"/>
    <property type="match status" value="1"/>
</dbReference>
<dbReference type="GO" id="GO:0071897">
    <property type="term" value="P:DNA biosynthetic process"/>
    <property type="evidence" value="ECO:0007669"/>
    <property type="project" value="UniProtKB-ARBA"/>
</dbReference>
<dbReference type="PANTHER" id="PTHR33332">
    <property type="entry name" value="REVERSE TRANSCRIPTASE DOMAIN-CONTAINING PROTEIN"/>
    <property type="match status" value="1"/>
</dbReference>
<dbReference type="InterPro" id="IPR043502">
    <property type="entry name" value="DNA/RNA_pol_sf"/>
</dbReference>
<feature type="domain" description="Reverse transcriptase" evidence="1">
    <location>
        <begin position="549"/>
        <end position="795"/>
    </location>
</feature>
<dbReference type="SUPFAM" id="SSF56672">
    <property type="entry name" value="DNA/RNA polymerases"/>
    <property type="match status" value="1"/>
</dbReference>
<gene>
    <name evidence="2" type="ORF">GEV33_000082</name>
</gene>
<sequence>MPATIGRVRSLKDELQSLKNEIDQLKSATKTNGENIEVNGLIGQGAHISNEQLFDEMEDRQQRAYNIIINNLEESRCVTADERKTDDLNKVITLISSNGISNADIVQCVRLGKASNTRKRPLKVTFTSIIHARNVVFKVRTTNGIYINKDLTKYQQNMAYNTRLEFKTRVNSDSISSSEFIDINKYSVIRRDRDLTATDSSRGGGVLLAYTLAVEEVDLSDLRTVVPHIDIIGFIAGDFNIPRVDEIPPDNVAERLKQAVSFLGLQQCNVIRDFDPLVSEDGYHPALSVDVILASRGQNDFTNSDYSHRAYNFRKADFPTLYKEIQAIDWSLLKDLPTVDAMVDQFYHFLFEIVDRNVPTYKPSGKNYPPWFNAHIIATLREKHKAWKKYKESGSQLHLANFKLLRTTSKKDISKAHSQFVLNVQNNIKSKPKDFWSYINLKKGGTRIPDRMYSENTLLDDPQNIVDAFASYFKSTFVQSDPYCNHNNVDAASSCFPTVNILKISETDIISAINRIPNKMTSGPDGLPGFLVRDCRYVLVEPLMIIFNASLESGCFPKEWKKSKVCPVFKSGKPSNISDYRPISLSSNFSKIFEIVLHSYIYSSVRSRFSPRQHGFIDRRSTMSNLLTFSQYVSESLDTQQQVDTIYTDFTKAFDQIDHNIIIKKLDMFGFSNKLIAFFESYPSGRQQYVHYHGVSSYPYATNSGVPQGSVLGPLIFTLFINDLPSVLDCEVLLYADDAKIFQTINSLSDADNLQRNLDRLNIWCTSNKLNLNPRKCKVMTYCRKKSEIPFVYSIGNTSLERCETVKDLGVHFDRELRFDTHIHHLTSSCMSTLGFIIRNCQLFRDCDCLKSIFSALILSKLEYGSLIWYPIQQCYIAAIENIQRKFLKYLFFKEHKYYPPIGYRNELLWSEFNVLPLGIIRDLTALTVLHKIIHNKIDLSDIFNKIDFLVPRIETRFPLTFAYTTPRTNALARSPIILMCSLYNSICDGVDIFRKNPMLFRDSVIGILNYKD</sequence>
<evidence type="ECO:0000313" key="3">
    <source>
        <dbReference type="Proteomes" id="UP000719412"/>
    </source>
</evidence>
<organism evidence="2 3">
    <name type="scientific">Tenebrio molitor</name>
    <name type="common">Yellow mealworm beetle</name>
    <dbReference type="NCBI Taxonomy" id="7067"/>
    <lineage>
        <taxon>Eukaryota</taxon>
        <taxon>Metazoa</taxon>
        <taxon>Ecdysozoa</taxon>
        <taxon>Arthropoda</taxon>
        <taxon>Hexapoda</taxon>
        <taxon>Insecta</taxon>
        <taxon>Pterygota</taxon>
        <taxon>Neoptera</taxon>
        <taxon>Endopterygota</taxon>
        <taxon>Coleoptera</taxon>
        <taxon>Polyphaga</taxon>
        <taxon>Cucujiformia</taxon>
        <taxon>Tenebrionidae</taxon>
        <taxon>Tenebrio</taxon>
    </lineage>
</organism>
<dbReference type="EMBL" id="JABDTM020000091">
    <property type="protein sequence ID" value="KAH0822709.1"/>
    <property type="molecule type" value="Genomic_DNA"/>
</dbReference>
<dbReference type="Proteomes" id="UP000719412">
    <property type="component" value="Unassembled WGS sequence"/>
</dbReference>
<accession>A0A8J6HXT8</accession>
<evidence type="ECO:0000313" key="2">
    <source>
        <dbReference type="EMBL" id="KAH0822709.1"/>
    </source>
</evidence>
<dbReference type="Pfam" id="PF00078">
    <property type="entry name" value="RVT_1"/>
    <property type="match status" value="1"/>
</dbReference>
<dbReference type="PROSITE" id="PS50878">
    <property type="entry name" value="RT_POL"/>
    <property type="match status" value="1"/>
</dbReference>
<evidence type="ECO:0000259" key="1">
    <source>
        <dbReference type="PROSITE" id="PS50878"/>
    </source>
</evidence>
<proteinExistence type="predicted"/>
<protein>
    <recommendedName>
        <fullName evidence="1">Reverse transcriptase domain-containing protein</fullName>
    </recommendedName>
</protein>
<name>A0A8J6HXT8_TENMO</name>
<keyword evidence="3" id="KW-1185">Reference proteome</keyword>
<dbReference type="InterPro" id="IPR000477">
    <property type="entry name" value="RT_dom"/>
</dbReference>
<comment type="caution">
    <text evidence="2">The sequence shown here is derived from an EMBL/GenBank/DDBJ whole genome shotgun (WGS) entry which is preliminary data.</text>
</comment>
<reference evidence="2" key="1">
    <citation type="journal article" date="2020" name="J Insects Food Feed">
        <title>The yellow mealworm (Tenebrio molitor) genome: a resource for the emerging insects as food and feed industry.</title>
        <authorList>
            <person name="Eriksson T."/>
            <person name="Andere A."/>
            <person name="Kelstrup H."/>
            <person name="Emery V."/>
            <person name="Picard C."/>
        </authorList>
    </citation>
    <scope>NUCLEOTIDE SEQUENCE</scope>
    <source>
        <strain evidence="2">Stoneville</strain>
        <tissue evidence="2">Whole head</tissue>
    </source>
</reference>
<dbReference type="AlphaFoldDB" id="A0A8J6HXT8"/>
<reference evidence="2" key="2">
    <citation type="submission" date="2021-08" db="EMBL/GenBank/DDBJ databases">
        <authorList>
            <person name="Eriksson T."/>
        </authorList>
    </citation>
    <scope>NUCLEOTIDE SEQUENCE</scope>
    <source>
        <strain evidence="2">Stoneville</strain>
        <tissue evidence="2">Whole head</tissue>
    </source>
</reference>